<dbReference type="PROSITE" id="PS50086">
    <property type="entry name" value="TBC_RABGAP"/>
    <property type="match status" value="1"/>
</dbReference>
<dbReference type="FunFam" id="1.10.8.270:FF:000016">
    <property type="entry name" value="TBC1 domain family member 2A"/>
    <property type="match status" value="1"/>
</dbReference>
<dbReference type="GO" id="GO:0031267">
    <property type="term" value="F:small GTPase binding"/>
    <property type="evidence" value="ECO:0007669"/>
    <property type="project" value="TreeGrafter"/>
</dbReference>
<organism evidence="3 4">
    <name type="scientific">Absidia repens</name>
    <dbReference type="NCBI Taxonomy" id="90262"/>
    <lineage>
        <taxon>Eukaryota</taxon>
        <taxon>Fungi</taxon>
        <taxon>Fungi incertae sedis</taxon>
        <taxon>Mucoromycota</taxon>
        <taxon>Mucoromycotina</taxon>
        <taxon>Mucoromycetes</taxon>
        <taxon>Mucorales</taxon>
        <taxon>Cunninghamellaceae</taxon>
        <taxon>Absidia</taxon>
    </lineage>
</organism>
<feature type="domain" description="Rab-GAP TBC" evidence="2">
    <location>
        <begin position="153"/>
        <end position="371"/>
    </location>
</feature>
<evidence type="ECO:0000313" key="3">
    <source>
        <dbReference type="EMBL" id="ORZ24089.1"/>
    </source>
</evidence>
<dbReference type="OrthoDB" id="294251at2759"/>
<dbReference type="Pfam" id="PF00566">
    <property type="entry name" value="RabGAP-TBC"/>
    <property type="match status" value="1"/>
</dbReference>
<reference evidence="3 4" key="1">
    <citation type="submission" date="2016-07" db="EMBL/GenBank/DDBJ databases">
        <title>Pervasive Adenine N6-methylation of Active Genes in Fungi.</title>
        <authorList>
            <consortium name="DOE Joint Genome Institute"/>
            <person name="Mondo S.J."/>
            <person name="Dannebaum R.O."/>
            <person name="Kuo R.C."/>
            <person name="Labutti K."/>
            <person name="Haridas S."/>
            <person name="Kuo A."/>
            <person name="Salamov A."/>
            <person name="Ahrendt S.R."/>
            <person name="Lipzen A."/>
            <person name="Sullivan W."/>
            <person name="Andreopoulos W.B."/>
            <person name="Clum A."/>
            <person name="Lindquist E."/>
            <person name="Daum C."/>
            <person name="Ramamoorthy G.K."/>
            <person name="Gryganskyi A."/>
            <person name="Culley D."/>
            <person name="Magnuson J.K."/>
            <person name="James T.Y."/>
            <person name="O'Malley M.A."/>
            <person name="Stajich J.E."/>
            <person name="Spatafora J.W."/>
            <person name="Visel A."/>
            <person name="Grigoriev I.V."/>
        </authorList>
    </citation>
    <scope>NUCLEOTIDE SEQUENCE [LARGE SCALE GENOMIC DNA]</scope>
    <source>
        <strain evidence="3 4">NRRL 1336</strain>
    </source>
</reference>
<dbReference type="SUPFAM" id="SSF47923">
    <property type="entry name" value="Ypt/Rab-GAP domain of gyp1p"/>
    <property type="match status" value="2"/>
</dbReference>
<proteinExistence type="predicted"/>
<keyword evidence="4" id="KW-1185">Reference proteome</keyword>
<dbReference type="STRING" id="90262.A0A1X2IXN3"/>
<dbReference type="Gene3D" id="1.10.472.80">
    <property type="entry name" value="Ypt/Rab-GAP domain of gyp1p, domain 3"/>
    <property type="match status" value="1"/>
</dbReference>
<comment type="caution">
    <text evidence="3">The sequence shown here is derived from an EMBL/GenBank/DDBJ whole genome shotgun (WGS) entry which is preliminary data.</text>
</comment>
<dbReference type="InterPro" id="IPR050302">
    <property type="entry name" value="Rab_GAP_TBC_domain"/>
</dbReference>
<feature type="compositionally biased region" description="Low complexity" evidence="1">
    <location>
        <begin position="20"/>
        <end position="34"/>
    </location>
</feature>
<protein>
    <submittedName>
        <fullName evidence="3">Rab-GTPase-TBC domain-domain-containing protein</fullName>
    </submittedName>
</protein>
<evidence type="ECO:0000259" key="2">
    <source>
        <dbReference type="PROSITE" id="PS50086"/>
    </source>
</evidence>
<dbReference type="PANTHER" id="PTHR47219:SF20">
    <property type="entry name" value="TBC1 DOMAIN FAMILY MEMBER 2B"/>
    <property type="match status" value="1"/>
</dbReference>
<name>A0A1X2IXN3_9FUNG</name>
<accession>A0A1X2IXN3</accession>
<evidence type="ECO:0000313" key="4">
    <source>
        <dbReference type="Proteomes" id="UP000193560"/>
    </source>
</evidence>
<dbReference type="Gene3D" id="1.10.10.750">
    <property type="entry name" value="Ypt/Rab-GAP domain of gyp1p, domain 1"/>
    <property type="match status" value="1"/>
</dbReference>
<dbReference type="InterPro" id="IPR000195">
    <property type="entry name" value="Rab-GAP-TBC_dom"/>
</dbReference>
<evidence type="ECO:0000256" key="1">
    <source>
        <dbReference type="SAM" id="MobiDB-lite"/>
    </source>
</evidence>
<dbReference type="Gene3D" id="1.10.8.270">
    <property type="entry name" value="putative rabgap domain of human tbc1 domain family member 14 like domains"/>
    <property type="match status" value="1"/>
</dbReference>
<dbReference type="GO" id="GO:0005096">
    <property type="term" value="F:GTPase activator activity"/>
    <property type="evidence" value="ECO:0007669"/>
    <property type="project" value="TreeGrafter"/>
</dbReference>
<feature type="region of interest" description="Disordered" evidence="1">
    <location>
        <begin position="63"/>
        <end position="88"/>
    </location>
</feature>
<dbReference type="Proteomes" id="UP000193560">
    <property type="component" value="Unassembled WGS sequence"/>
</dbReference>
<feature type="region of interest" description="Disordered" evidence="1">
    <location>
        <begin position="1"/>
        <end position="47"/>
    </location>
</feature>
<dbReference type="SMART" id="SM00164">
    <property type="entry name" value="TBC"/>
    <property type="match status" value="1"/>
</dbReference>
<gene>
    <name evidence="3" type="ORF">BCR42DRAFT_386941</name>
</gene>
<dbReference type="EMBL" id="MCGE01000002">
    <property type="protein sequence ID" value="ORZ24089.1"/>
    <property type="molecule type" value="Genomic_DNA"/>
</dbReference>
<dbReference type="PANTHER" id="PTHR47219">
    <property type="entry name" value="RAB GTPASE-ACTIVATING PROTEIN 1-LIKE"/>
    <property type="match status" value="1"/>
</dbReference>
<dbReference type="InterPro" id="IPR035969">
    <property type="entry name" value="Rab-GAP_TBC_sf"/>
</dbReference>
<sequence length="461" mass="53762">MLTALANLKNKGKKMRRIPSSTSSTGSFTTYSSTRSKHSGNTNSNNSMKWDWTIEENAYGHSNLDQLSTPPFHQKEKHASETPLKSTLETTERDMYGFKKPVQWIKLQHLNQFEHRYQSVLLRQNEKWIQLMADHNDQFPPVNSRVKRYVRKGIPHLYRGKAWMHYSGAKSKMEAHPGLYQSLLASALAMESQNEFADVIRRDLHRTFPDNTQFACAHTDQDGNVTMDPESNPKLVSLKHILYAFSVHSPQIGYCQSLNYLVGIFLLFTASEEEAFWLLVCMVHDYCPLSMYDLTMEGSNIDQVVLMMMVYERMPSIWNKLANGKCFWECEQLDAMPPITLVTNHWFLTAFINIMPIETVLRIWDCFFIEGYQVLFKVALTIIKMNEHGIWALDDPIDVFPLLQNMPRKLMDCHRFMERIFSPSGIAADLTPQEIDRKRNLFKDRRKQRRQARFKHFVLNS</sequence>
<dbReference type="AlphaFoldDB" id="A0A1X2IXN3"/>